<reference evidence="5" key="1">
    <citation type="submission" date="2021-12" db="EMBL/GenBank/DDBJ databases">
        <title>Comparative genomics, transcriptomics and evolutionary studies reveal genomic signatures of adaptation to plant cell wall in hemibiotrophic fungi.</title>
        <authorList>
            <consortium name="DOE Joint Genome Institute"/>
            <person name="Baroncelli R."/>
            <person name="Diaz J.F."/>
            <person name="Benocci T."/>
            <person name="Peng M."/>
            <person name="Battaglia E."/>
            <person name="Haridas S."/>
            <person name="Andreopoulos W."/>
            <person name="Labutti K."/>
            <person name="Pangilinan J."/>
            <person name="Floch G.L."/>
            <person name="Makela M.R."/>
            <person name="Henrissat B."/>
            <person name="Grigoriev I.V."/>
            <person name="Crouch J.A."/>
            <person name="De Vries R.P."/>
            <person name="Sukno S.A."/>
            <person name="Thon M.R."/>
        </authorList>
    </citation>
    <scope>NUCLEOTIDE SEQUENCE</scope>
    <source>
        <strain evidence="5">CBS 112980</strain>
    </source>
</reference>
<feature type="region of interest" description="Disordered" evidence="3">
    <location>
        <begin position="1"/>
        <end position="42"/>
    </location>
</feature>
<comment type="similarity">
    <text evidence="1">Belongs to the zinc-containing alcohol dehydrogenase family.</text>
</comment>
<dbReference type="InterPro" id="IPR020843">
    <property type="entry name" value="ER"/>
</dbReference>
<gene>
    <name evidence="5" type="ORF">BDZ83DRAFT_654635</name>
</gene>
<dbReference type="Gene3D" id="3.90.180.10">
    <property type="entry name" value="Medium-chain alcohol dehydrogenases, catalytic domain"/>
    <property type="match status" value="1"/>
</dbReference>
<dbReference type="SMART" id="SM00829">
    <property type="entry name" value="PKS_ER"/>
    <property type="match status" value="1"/>
</dbReference>
<sequence length="412" mass="42964">MSEQKTAPPPAIDVQEPAPAYERESPVTSTVQGSGPAPAREMPANLVQLDGPRRSLLKKALPCKCADGQLTIKQVTEDYTPQKLQALVSIKYSGINPCDLNFFHVGLNSFVTGFEFAGIVEAVGSESALQVGDAVLGISPVGFPQKSPACTHQDKAIVESNLTFKLPHGLALKDAGGLALTTQTAADAIFNVLGFAFPAAGVTGTGGTDKPILIWGGASSVGIAAIQLAKAAGFNPIFTTASVKNHAALQLLGATHCFDYKSPDVTGDIRAAAKSLGVSLTFGFDTVGSGLHGPNADSETSTPTLLRRSLSKGAEEISVKLVCTQPVAHDPAFGFCTCYRPVGSIGAMGHPQDPEFPTRVRKVMEYVLGSAERAPKHPNITVVKGGEAGLQEIQRVAYGGASLEKVVIEHPI</sequence>
<dbReference type="Pfam" id="PF08240">
    <property type="entry name" value="ADH_N"/>
    <property type="match status" value="1"/>
</dbReference>
<keyword evidence="2" id="KW-0560">Oxidoreductase</keyword>
<evidence type="ECO:0000313" key="5">
    <source>
        <dbReference type="EMBL" id="KAK1720123.1"/>
    </source>
</evidence>
<dbReference type="InterPro" id="IPR036291">
    <property type="entry name" value="NAD(P)-bd_dom_sf"/>
</dbReference>
<evidence type="ECO:0000256" key="1">
    <source>
        <dbReference type="ARBA" id="ARBA00008072"/>
    </source>
</evidence>
<protein>
    <recommendedName>
        <fullName evidence="4">Enoyl reductase (ER) domain-containing protein</fullName>
    </recommendedName>
</protein>
<comment type="caution">
    <text evidence="5">The sequence shown here is derived from an EMBL/GenBank/DDBJ whole genome shotgun (WGS) entry which is preliminary data.</text>
</comment>
<feature type="domain" description="Enoyl reductase (ER)" evidence="4">
    <location>
        <begin position="68"/>
        <end position="368"/>
    </location>
</feature>
<dbReference type="GO" id="GO:0016651">
    <property type="term" value="F:oxidoreductase activity, acting on NAD(P)H"/>
    <property type="evidence" value="ECO:0007669"/>
    <property type="project" value="InterPro"/>
</dbReference>
<dbReference type="SUPFAM" id="SSF50129">
    <property type="entry name" value="GroES-like"/>
    <property type="match status" value="1"/>
</dbReference>
<dbReference type="RefSeq" id="XP_060361634.1">
    <property type="nucleotide sequence ID" value="XM_060510733.1"/>
</dbReference>
<dbReference type="CDD" id="cd08249">
    <property type="entry name" value="enoyl_reductase_like"/>
    <property type="match status" value="1"/>
</dbReference>
<keyword evidence="6" id="KW-1185">Reference proteome</keyword>
<evidence type="ECO:0000256" key="3">
    <source>
        <dbReference type="SAM" id="MobiDB-lite"/>
    </source>
</evidence>
<dbReference type="InterPro" id="IPR013149">
    <property type="entry name" value="ADH-like_C"/>
</dbReference>
<evidence type="ECO:0000313" key="6">
    <source>
        <dbReference type="Proteomes" id="UP001244207"/>
    </source>
</evidence>
<dbReference type="PANTHER" id="PTHR45348">
    <property type="entry name" value="HYPOTHETICAL OXIDOREDUCTASE (EUROFUNG)"/>
    <property type="match status" value="1"/>
</dbReference>
<dbReference type="InterPro" id="IPR011032">
    <property type="entry name" value="GroES-like_sf"/>
</dbReference>
<dbReference type="Proteomes" id="UP001244207">
    <property type="component" value="Unassembled WGS sequence"/>
</dbReference>
<dbReference type="InterPro" id="IPR013154">
    <property type="entry name" value="ADH-like_N"/>
</dbReference>
<accession>A0AAD8UHA1</accession>
<dbReference type="GeneID" id="85394632"/>
<dbReference type="SUPFAM" id="SSF51735">
    <property type="entry name" value="NAD(P)-binding Rossmann-fold domains"/>
    <property type="match status" value="1"/>
</dbReference>
<dbReference type="Pfam" id="PF00107">
    <property type="entry name" value="ADH_zinc_N"/>
    <property type="match status" value="1"/>
</dbReference>
<organism evidence="5 6">
    <name type="scientific">Glomerella acutata</name>
    <name type="common">Colletotrichum acutatum</name>
    <dbReference type="NCBI Taxonomy" id="27357"/>
    <lineage>
        <taxon>Eukaryota</taxon>
        <taxon>Fungi</taxon>
        <taxon>Dikarya</taxon>
        <taxon>Ascomycota</taxon>
        <taxon>Pezizomycotina</taxon>
        <taxon>Sordariomycetes</taxon>
        <taxon>Hypocreomycetidae</taxon>
        <taxon>Glomerellales</taxon>
        <taxon>Glomerellaceae</taxon>
        <taxon>Colletotrichum</taxon>
        <taxon>Colletotrichum acutatum species complex</taxon>
    </lineage>
</organism>
<dbReference type="EMBL" id="JAHMHS010000093">
    <property type="protein sequence ID" value="KAK1720123.1"/>
    <property type="molecule type" value="Genomic_DNA"/>
</dbReference>
<name>A0AAD8UHA1_GLOAC</name>
<proteinExistence type="inferred from homology"/>
<evidence type="ECO:0000259" key="4">
    <source>
        <dbReference type="SMART" id="SM00829"/>
    </source>
</evidence>
<dbReference type="AlphaFoldDB" id="A0AAD8UHA1"/>
<dbReference type="Gene3D" id="3.40.50.720">
    <property type="entry name" value="NAD(P)-binding Rossmann-like Domain"/>
    <property type="match status" value="1"/>
</dbReference>
<dbReference type="PANTHER" id="PTHR45348:SF7">
    <property type="entry name" value="ZINC BINDING OXIDOREDUCTASE, PUTATIVE-RELATED"/>
    <property type="match status" value="1"/>
</dbReference>
<evidence type="ECO:0000256" key="2">
    <source>
        <dbReference type="ARBA" id="ARBA00023002"/>
    </source>
</evidence>
<dbReference type="InterPro" id="IPR047122">
    <property type="entry name" value="Trans-enoyl_RdTase-like"/>
</dbReference>